<dbReference type="InterPro" id="IPR013148">
    <property type="entry name" value="Glyco_hydro_32_N"/>
</dbReference>
<dbReference type="InterPro" id="IPR018053">
    <property type="entry name" value="Glyco_hydro_32_AS"/>
</dbReference>
<keyword evidence="9" id="KW-0963">Cytoplasm</keyword>
<dbReference type="CDD" id="cd08996">
    <property type="entry name" value="GH32_FFase"/>
    <property type="match status" value="1"/>
</dbReference>
<evidence type="ECO:0000256" key="8">
    <source>
        <dbReference type="RuleBase" id="RU362110"/>
    </source>
</evidence>
<dbReference type="AlphaFoldDB" id="A0ABD8AQL1"/>
<evidence type="ECO:0000313" key="14">
    <source>
        <dbReference type="Proteomes" id="UP001364764"/>
    </source>
</evidence>
<keyword evidence="9" id="KW-0119">Carbohydrate metabolism</keyword>
<proteinExistence type="inferred from homology"/>
<comment type="subcellular location">
    <subcellularLocation>
        <location evidence="9">Cytoplasm</location>
    </subcellularLocation>
</comment>
<feature type="domain" description="Glycosyl hydrolase family 32 C-terminal" evidence="12">
    <location>
        <begin position="369"/>
        <end position="514"/>
    </location>
</feature>
<evidence type="ECO:0000256" key="3">
    <source>
        <dbReference type="ARBA" id="ARBA00012758"/>
    </source>
</evidence>
<dbReference type="InterPro" id="IPR023296">
    <property type="entry name" value="Glyco_hydro_beta-prop_sf"/>
</dbReference>
<dbReference type="RefSeq" id="WP_084650016.1">
    <property type="nucleotide sequence ID" value="NZ_CP145892.1"/>
</dbReference>
<gene>
    <name evidence="13" type="ORF">V6668_25940</name>
</gene>
<accession>A0ABD8AQL1</accession>
<evidence type="ECO:0000256" key="1">
    <source>
        <dbReference type="ARBA" id="ARBA00004914"/>
    </source>
</evidence>
<evidence type="ECO:0000256" key="4">
    <source>
        <dbReference type="ARBA" id="ARBA00019623"/>
    </source>
</evidence>
<dbReference type="NCBIfam" id="TIGR01322">
    <property type="entry name" value="scrB_fam"/>
    <property type="match status" value="1"/>
</dbReference>
<dbReference type="InterPro" id="IPR051214">
    <property type="entry name" value="GH32_Enzymes"/>
</dbReference>
<evidence type="ECO:0000259" key="11">
    <source>
        <dbReference type="Pfam" id="PF00251"/>
    </source>
</evidence>
<organism evidence="13 14">
    <name type="scientific">Paenibacillus amylolyticus</name>
    <dbReference type="NCBI Taxonomy" id="1451"/>
    <lineage>
        <taxon>Bacteria</taxon>
        <taxon>Bacillati</taxon>
        <taxon>Bacillota</taxon>
        <taxon>Bacilli</taxon>
        <taxon>Bacillales</taxon>
        <taxon>Paenibacillaceae</taxon>
        <taxon>Paenibacillus</taxon>
    </lineage>
</organism>
<evidence type="ECO:0000256" key="10">
    <source>
        <dbReference type="SAM" id="MobiDB-lite"/>
    </source>
</evidence>
<dbReference type="Proteomes" id="UP001364764">
    <property type="component" value="Chromosome"/>
</dbReference>
<dbReference type="SUPFAM" id="SSF49899">
    <property type="entry name" value="Concanavalin A-like lectins/glucanases"/>
    <property type="match status" value="1"/>
</dbReference>
<dbReference type="SMART" id="SM00640">
    <property type="entry name" value="Glyco_32"/>
    <property type="match status" value="1"/>
</dbReference>
<dbReference type="Pfam" id="PF08244">
    <property type="entry name" value="Glyco_hydro_32C"/>
    <property type="match status" value="1"/>
</dbReference>
<comment type="pathway">
    <text evidence="1 9">Glycan biosynthesis; sucrose metabolism.</text>
</comment>
<dbReference type="InterPro" id="IPR001362">
    <property type="entry name" value="Glyco_hydro_32"/>
</dbReference>
<comment type="catalytic activity">
    <reaction evidence="8">
        <text>Hydrolysis of terminal non-reducing beta-D-fructofuranoside residues in beta-D-fructofuranosides.</text>
        <dbReference type="EC" id="3.2.1.26"/>
    </reaction>
</comment>
<dbReference type="InterPro" id="IPR006232">
    <property type="entry name" value="Suc6P_hydrolase"/>
</dbReference>
<dbReference type="InterPro" id="IPR013320">
    <property type="entry name" value="ConA-like_dom_sf"/>
</dbReference>
<evidence type="ECO:0000256" key="6">
    <source>
        <dbReference type="ARBA" id="ARBA00023295"/>
    </source>
</evidence>
<name>A0ABD8AQL1_PAEAM</name>
<dbReference type="PROSITE" id="PS00609">
    <property type="entry name" value="GLYCOSYL_HYDROL_F32"/>
    <property type="match status" value="1"/>
</dbReference>
<evidence type="ECO:0000313" key="13">
    <source>
        <dbReference type="EMBL" id="WWP19846.1"/>
    </source>
</evidence>
<dbReference type="SUPFAM" id="SSF75005">
    <property type="entry name" value="Arabinanase/levansucrase/invertase"/>
    <property type="match status" value="1"/>
</dbReference>
<dbReference type="InterPro" id="IPR013189">
    <property type="entry name" value="Glyco_hydro_32_C"/>
</dbReference>
<dbReference type="GeneID" id="93478987"/>
<comment type="function">
    <text evidence="9">Enables the bacterium to metabolize sucrose as a sole carbon source.</text>
</comment>
<dbReference type="Gene3D" id="2.60.120.560">
    <property type="entry name" value="Exo-inulinase, domain 1"/>
    <property type="match status" value="1"/>
</dbReference>
<feature type="region of interest" description="Disordered" evidence="10">
    <location>
        <begin position="1"/>
        <end position="25"/>
    </location>
</feature>
<keyword evidence="5 8" id="KW-0378">Hydrolase</keyword>
<evidence type="ECO:0000256" key="7">
    <source>
        <dbReference type="ARBA" id="ARBA00033367"/>
    </source>
</evidence>
<reference evidence="13 14" key="1">
    <citation type="submission" date="2024-02" db="EMBL/GenBank/DDBJ databases">
        <title>Complete sequences of two Paenibacillus sp. strains and one Lysinibacillus strain isolated from the environment on STAA medium highlight biotechnological potential.</title>
        <authorList>
            <person name="Attere S.A."/>
            <person name="Piche L.C."/>
            <person name="Intertaglia L."/>
            <person name="Lami R."/>
            <person name="Charette S.J."/>
            <person name="Vincent A.T."/>
        </authorList>
    </citation>
    <scope>NUCLEOTIDE SEQUENCE [LARGE SCALE GENOMIC DNA]</scope>
    <source>
        <strain evidence="13 14">Y5S-7</strain>
    </source>
</reference>
<feature type="domain" description="Glycosyl hydrolase family 32 N-terminal" evidence="11">
    <location>
        <begin position="57"/>
        <end position="365"/>
    </location>
</feature>
<evidence type="ECO:0000256" key="9">
    <source>
        <dbReference type="RuleBase" id="RU365015"/>
    </source>
</evidence>
<sequence>MNQERHEKQEIDTRQETDLGLTSSSAQTKERYTLARANAYIKEHRHQVDPTYRMAYHLMPEVGWMNDPNGFIYFGGMYHLFYQHYPYEPVWGPMHWGHAVSRDLVTWSYLPVALAPDQSYDSGGCFSGSAIVQDGKLVLMYTGHVVTGPDKDNDYLQTQNIAVSDNGIDFVKSTMNPVIRLDQIPEHTSTKDFRDPKVFERNSVYYCVLGSNDAAGKGVILLYRSTDLLDWSYVNIMAQSDGTLGDNWECPDLFTLDGRDILIMSPQRMPAQGDNYRNLHSTVYMMGTLDEDQGVLKYEQYVPLDCGFDFYAPQTMEDAQGRRIMVAWMDTWETEIPTQQSHAWAGAMTLPRQLIRRGERLIFQPLSELIQYRSEGTEQYGIHLNGDEHDFDLGISGDRYELYAVFEAEQAQHFGLKLRTGEDEETVISYDVEQRRLCLNREQAGQGPGGERAATVELLDGKLELHIFMDVSSIEVFIQQGEQVMTGRIYPGPNSTGIKAFSSGTCTLTELRKWDLRIPR</sequence>
<dbReference type="EC" id="3.2.1.26" evidence="3 8"/>
<dbReference type="Gene3D" id="2.115.10.20">
    <property type="entry name" value="Glycosyl hydrolase domain, family 43"/>
    <property type="match status" value="1"/>
</dbReference>
<comment type="similarity">
    <text evidence="2 8">Belongs to the glycosyl hydrolase 32 family.</text>
</comment>
<dbReference type="EMBL" id="CP145892">
    <property type="protein sequence ID" value="WWP19846.1"/>
    <property type="molecule type" value="Genomic_DNA"/>
</dbReference>
<dbReference type="GO" id="GO:0005737">
    <property type="term" value="C:cytoplasm"/>
    <property type="evidence" value="ECO:0007669"/>
    <property type="project" value="UniProtKB-SubCell"/>
</dbReference>
<dbReference type="Pfam" id="PF00251">
    <property type="entry name" value="Glyco_hydro_32N"/>
    <property type="match status" value="1"/>
</dbReference>
<protein>
    <recommendedName>
        <fullName evidence="4 8">Sucrose-6-phosphate hydrolase</fullName>
        <ecNumber evidence="3 8">3.2.1.26</ecNumber>
    </recommendedName>
    <alternativeName>
        <fullName evidence="7 9">Invertase</fullName>
    </alternativeName>
</protein>
<dbReference type="GO" id="GO:0004564">
    <property type="term" value="F:beta-fructofuranosidase activity"/>
    <property type="evidence" value="ECO:0007669"/>
    <property type="project" value="UniProtKB-EC"/>
</dbReference>
<keyword evidence="6 8" id="KW-0326">Glycosidase</keyword>
<evidence type="ECO:0000259" key="12">
    <source>
        <dbReference type="Pfam" id="PF08244"/>
    </source>
</evidence>
<dbReference type="PANTHER" id="PTHR43101:SF1">
    <property type="entry name" value="BETA-FRUCTOSIDASE"/>
    <property type="match status" value="1"/>
</dbReference>
<dbReference type="PANTHER" id="PTHR43101">
    <property type="entry name" value="BETA-FRUCTOSIDASE"/>
    <property type="match status" value="1"/>
</dbReference>
<evidence type="ECO:0000256" key="2">
    <source>
        <dbReference type="ARBA" id="ARBA00009902"/>
    </source>
</evidence>
<evidence type="ECO:0000256" key="5">
    <source>
        <dbReference type="ARBA" id="ARBA00022801"/>
    </source>
</evidence>
<feature type="compositionally biased region" description="Basic and acidic residues" evidence="10">
    <location>
        <begin position="1"/>
        <end position="17"/>
    </location>
</feature>